<evidence type="ECO:0000313" key="4">
    <source>
        <dbReference type="EMBL" id="HIP88863.1"/>
    </source>
</evidence>
<evidence type="ECO:0000259" key="3">
    <source>
        <dbReference type="PROSITE" id="PS50893"/>
    </source>
</evidence>
<keyword evidence="2 4" id="KW-0067">ATP-binding</keyword>
<dbReference type="PANTHER" id="PTHR43158:SF2">
    <property type="entry name" value="SKFA PEPTIDE EXPORT ATP-BINDING PROTEIN SKFE"/>
    <property type="match status" value="1"/>
</dbReference>
<proteinExistence type="predicted"/>
<dbReference type="InterPro" id="IPR003593">
    <property type="entry name" value="AAA+_ATPase"/>
</dbReference>
<evidence type="ECO:0000313" key="5">
    <source>
        <dbReference type="Proteomes" id="UP000653692"/>
    </source>
</evidence>
<dbReference type="InterPro" id="IPR003439">
    <property type="entry name" value="ABC_transporter-like_ATP-bd"/>
</dbReference>
<dbReference type="SMART" id="SM00382">
    <property type="entry name" value="AAA"/>
    <property type="match status" value="1"/>
</dbReference>
<reference evidence="4" key="1">
    <citation type="journal article" date="2020" name="ISME J.">
        <title>Gammaproteobacteria mediating utilization of methyl-, sulfur- and petroleum organic compounds in deep ocean hydrothermal plumes.</title>
        <authorList>
            <person name="Zhou Z."/>
            <person name="Liu Y."/>
            <person name="Pan J."/>
            <person name="Cron B.R."/>
            <person name="Toner B.M."/>
            <person name="Anantharaman K."/>
            <person name="Breier J.A."/>
            <person name="Dick G.J."/>
            <person name="Li M."/>
        </authorList>
    </citation>
    <scope>NUCLEOTIDE SEQUENCE</scope>
    <source>
        <strain evidence="4">SZUA-1476</strain>
    </source>
</reference>
<dbReference type="AlphaFoldDB" id="A0A832ZFF7"/>
<dbReference type="EMBL" id="DQUR01000093">
    <property type="protein sequence ID" value="HIP88863.1"/>
    <property type="molecule type" value="Genomic_DNA"/>
</dbReference>
<dbReference type="InterPro" id="IPR017871">
    <property type="entry name" value="ABC_transporter-like_CS"/>
</dbReference>
<comment type="caution">
    <text evidence="4">The sequence shown here is derived from an EMBL/GenBank/DDBJ whole genome shotgun (WGS) entry which is preliminary data.</text>
</comment>
<dbReference type="InterPro" id="IPR027417">
    <property type="entry name" value="P-loop_NTPase"/>
</dbReference>
<dbReference type="PANTHER" id="PTHR43158">
    <property type="entry name" value="SKFA PEPTIDE EXPORT ATP-BINDING PROTEIN SKFE"/>
    <property type="match status" value="1"/>
</dbReference>
<dbReference type="Gene3D" id="3.40.50.300">
    <property type="entry name" value="P-loop containing nucleotide triphosphate hydrolases"/>
    <property type="match status" value="1"/>
</dbReference>
<name>A0A832ZFF7_9EURY</name>
<dbReference type="PROSITE" id="PS50893">
    <property type="entry name" value="ABC_TRANSPORTER_2"/>
    <property type="match status" value="1"/>
</dbReference>
<dbReference type="GO" id="GO:0005524">
    <property type="term" value="F:ATP binding"/>
    <property type="evidence" value="ECO:0007669"/>
    <property type="project" value="UniProtKB-KW"/>
</dbReference>
<dbReference type="PROSITE" id="PS00211">
    <property type="entry name" value="ABC_TRANSPORTER_1"/>
    <property type="match status" value="1"/>
</dbReference>
<feature type="domain" description="ABC transporter" evidence="3">
    <location>
        <begin position="9"/>
        <end position="225"/>
    </location>
</feature>
<evidence type="ECO:0000256" key="2">
    <source>
        <dbReference type="ARBA" id="ARBA00022840"/>
    </source>
</evidence>
<sequence>MLWKWCKMLELQNLVAGYSKIPIIGPINLQVKKGEVLLIWGPNGVGKTTLLRTIASFLKPLEGSVKLNGKPISKLKRKIFLLDEKVTLPSSLKAIEYLKVVGALYGHYSDYSKLLKYVGVYPNILISHLSQGQQRRLQLASILAAESAELFLIDDPTVGLDDYSVKALIPWFVEHLTDKDRIVIISTRTSYLKELLTTKAKIIDATKYTKVLPKITGGQIDHLSG</sequence>
<dbReference type="Pfam" id="PF00005">
    <property type="entry name" value="ABC_tran"/>
    <property type="match status" value="1"/>
</dbReference>
<evidence type="ECO:0000256" key="1">
    <source>
        <dbReference type="ARBA" id="ARBA00022741"/>
    </source>
</evidence>
<dbReference type="SUPFAM" id="SSF52540">
    <property type="entry name" value="P-loop containing nucleoside triphosphate hydrolases"/>
    <property type="match status" value="1"/>
</dbReference>
<organism evidence="4 5">
    <name type="scientific">Thermococcus paralvinellae</name>
    <dbReference type="NCBI Taxonomy" id="582419"/>
    <lineage>
        <taxon>Archaea</taxon>
        <taxon>Methanobacteriati</taxon>
        <taxon>Methanobacteriota</taxon>
        <taxon>Thermococci</taxon>
        <taxon>Thermococcales</taxon>
        <taxon>Thermococcaceae</taxon>
        <taxon>Thermococcus</taxon>
    </lineage>
</organism>
<gene>
    <name evidence="4" type="ORF">EYH24_02655</name>
</gene>
<dbReference type="Proteomes" id="UP000653692">
    <property type="component" value="Unassembled WGS sequence"/>
</dbReference>
<keyword evidence="1" id="KW-0547">Nucleotide-binding</keyword>
<protein>
    <submittedName>
        <fullName evidence="4">ABC transporter ATP-binding protein</fullName>
    </submittedName>
</protein>
<accession>A0A832ZFF7</accession>
<dbReference type="GO" id="GO:0016887">
    <property type="term" value="F:ATP hydrolysis activity"/>
    <property type="evidence" value="ECO:0007669"/>
    <property type="project" value="InterPro"/>
</dbReference>